<comment type="subcellular location">
    <subcellularLocation>
        <location evidence="1 8">Cell membrane</location>
        <topology evidence="1 8">Multi-pass membrane protein</topology>
    </subcellularLocation>
</comment>
<evidence type="ECO:0000256" key="2">
    <source>
        <dbReference type="ARBA" id="ARBA00009142"/>
    </source>
</evidence>
<evidence type="ECO:0000256" key="4">
    <source>
        <dbReference type="ARBA" id="ARBA00022475"/>
    </source>
</evidence>
<feature type="transmembrane region" description="Helical" evidence="8">
    <location>
        <begin position="226"/>
        <end position="244"/>
    </location>
</feature>
<organism evidence="9 10">
    <name type="scientific">Fulvimarina uroteuthidis</name>
    <dbReference type="NCBI Taxonomy" id="3098149"/>
    <lineage>
        <taxon>Bacteria</taxon>
        <taxon>Pseudomonadati</taxon>
        <taxon>Pseudomonadota</taxon>
        <taxon>Alphaproteobacteria</taxon>
        <taxon>Hyphomicrobiales</taxon>
        <taxon>Aurantimonadaceae</taxon>
        <taxon>Fulvimarina</taxon>
    </lineage>
</organism>
<protein>
    <recommendedName>
        <fullName evidence="8">Probable membrane transporter protein</fullName>
    </recommendedName>
</protein>
<evidence type="ECO:0000256" key="5">
    <source>
        <dbReference type="ARBA" id="ARBA00022692"/>
    </source>
</evidence>
<evidence type="ECO:0000256" key="6">
    <source>
        <dbReference type="ARBA" id="ARBA00022989"/>
    </source>
</evidence>
<keyword evidence="6 8" id="KW-1133">Transmembrane helix</keyword>
<comment type="caution">
    <text evidence="9">The sequence shown here is derived from an EMBL/GenBank/DDBJ whole genome shotgun (WGS) entry which is preliminary data.</text>
</comment>
<feature type="transmembrane region" description="Helical" evidence="8">
    <location>
        <begin position="201"/>
        <end position="219"/>
    </location>
</feature>
<evidence type="ECO:0000256" key="8">
    <source>
        <dbReference type="RuleBase" id="RU363041"/>
    </source>
</evidence>
<dbReference type="EMBL" id="JAXLPB010000003">
    <property type="protein sequence ID" value="MDY8109410.1"/>
    <property type="molecule type" value="Genomic_DNA"/>
</dbReference>
<sequence>MIMDPWFYVAAVPAVFLVGMSKGGFGGTLALLGVPLMALAISPVAAAGILLPIMIVMDAIALLAWRGTVSRAVLLQMLPASMVGIALGYATSAVFPPDAIRVVIGLLSLWFVANWWFRLRGAETEAPQHRGRAAFWGACAGYGSFVAHAGGPPFQVYVAPLRLPPAHYAGTAVVFFAATNAVKLVPYYLLGQFSDENLATSLMLLPLAPVATLFGVWIARRLKPELFYRIVYAFLVPVGIKLVHDGTWGLISP</sequence>
<evidence type="ECO:0000313" key="9">
    <source>
        <dbReference type="EMBL" id="MDY8109410.1"/>
    </source>
</evidence>
<gene>
    <name evidence="9" type="ORF">U0C82_09685</name>
</gene>
<proteinExistence type="inferred from homology"/>
<reference evidence="9 10" key="1">
    <citation type="submission" date="2023-12" db="EMBL/GenBank/DDBJ databases">
        <title>Description of Novel Strain Fulvimarina sp. 2208YS6-2-32 isolated from Uroteuthis (Photololigo) edulis.</title>
        <authorList>
            <person name="Park J.-S."/>
        </authorList>
    </citation>
    <scope>NUCLEOTIDE SEQUENCE [LARGE SCALE GENOMIC DNA]</scope>
    <source>
        <strain evidence="9 10">2208YS6-2-32</strain>
    </source>
</reference>
<comment type="similarity">
    <text evidence="2 8">Belongs to the 4-toluene sulfonate uptake permease (TSUP) (TC 2.A.102) family.</text>
</comment>
<evidence type="ECO:0000313" key="10">
    <source>
        <dbReference type="Proteomes" id="UP001294412"/>
    </source>
</evidence>
<accession>A0ABU5I216</accession>
<dbReference type="PANTHER" id="PTHR30269:SF37">
    <property type="entry name" value="MEMBRANE TRANSPORTER PROTEIN"/>
    <property type="match status" value="1"/>
</dbReference>
<keyword evidence="10" id="KW-1185">Reference proteome</keyword>
<dbReference type="PANTHER" id="PTHR30269">
    <property type="entry name" value="TRANSMEMBRANE PROTEIN YFCA"/>
    <property type="match status" value="1"/>
</dbReference>
<evidence type="ECO:0000256" key="1">
    <source>
        <dbReference type="ARBA" id="ARBA00004651"/>
    </source>
</evidence>
<dbReference type="Pfam" id="PF01925">
    <property type="entry name" value="TauE"/>
    <property type="match status" value="1"/>
</dbReference>
<dbReference type="InterPro" id="IPR002781">
    <property type="entry name" value="TM_pro_TauE-like"/>
</dbReference>
<name>A0ABU5I216_9HYPH</name>
<feature type="transmembrane region" description="Helical" evidence="8">
    <location>
        <begin position="168"/>
        <end position="189"/>
    </location>
</feature>
<keyword evidence="4 8" id="KW-1003">Cell membrane</keyword>
<evidence type="ECO:0000256" key="7">
    <source>
        <dbReference type="ARBA" id="ARBA00023136"/>
    </source>
</evidence>
<feature type="transmembrane region" description="Helical" evidence="8">
    <location>
        <begin position="36"/>
        <end position="65"/>
    </location>
</feature>
<feature type="transmembrane region" description="Helical" evidence="8">
    <location>
        <begin position="99"/>
        <end position="117"/>
    </location>
</feature>
<dbReference type="RefSeq" id="WP_322186902.1">
    <property type="nucleotide sequence ID" value="NZ_JAXLPB010000003.1"/>
</dbReference>
<keyword evidence="7 8" id="KW-0472">Membrane</keyword>
<evidence type="ECO:0000256" key="3">
    <source>
        <dbReference type="ARBA" id="ARBA00022448"/>
    </source>
</evidence>
<feature type="transmembrane region" description="Helical" evidence="8">
    <location>
        <begin position="72"/>
        <end position="93"/>
    </location>
</feature>
<dbReference type="Proteomes" id="UP001294412">
    <property type="component" value="Unassembled WGS sequence"/>
</dbReference>
<dbReference type="InterPro" id="IPR052017">
    <property type="entry name" value="TSUP"/>
</dbReference>
<keyword evidence="3" id="KW-0813">Transport</keyword>
<keyword evidence="5 8" id="KW-0812">Transmembrane</keyword>